<dbReference type="PANTHER" id="PTHR33022:SF26">
    <property type="entry name" value="UBIQUITIN-LIKE PROTEASE FAMILY PROFILE DOMAIN-CONTAINING PROTEIN"/>
    <property type="match status" value="1"/>
</dbReference>
<keyword evidence="2" id="KW-0645">Protease</keyword>
<dbReference type="PANTHER" id="PTHR33022">
    <property type="entry name" value="DUF1985 DOMAIN-CONTAINING PROTEIN"/>
    <property type="match status" value="1"/>
</dbReference>
<dbReference type="AlphaFoldDB" id="A0A2G2VTG9"/>
<protein>
    <recommendedName>
        <fullName evidence="4">Ubiquitin-like protease family profile domain-containing protein</fullName>
    </recommendedName>
</protein>
<dbReference type="GO" id="GO:0006508">
    <property type="term" value="P:proteolysis"/>
    <property type="evidence" value="ECO:0007669"/>
    <property type="project" value="UniProtKB-KW"/>
</dbReference>
<dbReference type="InterPro" id="IPR038765">
    <property type="entry name" value="Papain-like_cys_pep_sf"/>
</dbReference>
<comment type="similarity">
    <text evidence="1">Belongs to the peptidase C48 family.</text>
</comment>
<dbReference type="InterPro" id="IPR003653">
    <property type="entry name" value="Peptidase_C48_C"/>
</dbReference>
<organism evidence="5 6">
    <name type="scientific">Capsicum baccatum</name>
    <name type="common">Peruvian pepper</name>
    <dbReference type="NCBI Taxonomy" id="33114"/>
    <lineage>
        <taxon>Eukaryota</taxon>
        <taxon>Viridiplantae</taxon>
        <taxon>Streptophyta</taxon>
        <taxon>Embryophyta</taxon>
        <taxon>Tracheophyta</taxon>
        <taxon>Spermatophyta</taxon>
        <taxon>Magnoliopsida</taxon>
        <taxon>eudicotyledons</taxon>
        <taxon>Gunneridae</taxon>
        <taxon>Pentapetalae</taxon>
        <taxon>asterids</taxon>
        <taxon>lamiids</taxon>
        <taxon>Solanales</taxon>
        <taxon>Solanaceae</taxon>
        <taxon>Solanoideae</taxon>
        <taxon>Capsiceae</taxon>
        <taxon>Capsicum</taxon>
    </lineage>
</organism>
<dbReference type="Proteomes" id="UP000224567">
    <property type="component" value="Unassembled WGS sequence"/>
</dbReference>
<sequence>MNVEIDSQQLIPDELLRSINMDYLHSEKVAQHDCRISDEKIDEIILSDLQFTIPDEMLPSLNTHQIKRIIMHPSATRQEEHEILDAKTSATVIEDHAQRDEQLWPDSQNTIPDEFLASLNVYDQTSIMIHPSANCEVKNPRTNLRIRQRSKFKESPYTKKFGSAAGISTGLIHIFAQKHPFLYHLIDVIIDTKIVNNFKDWISVDLLKASVKSGHYVVVLVEIDKIAKIIPLCLQACDFYVKKGIDLQNHPRYKDKESSDMFDFLFEDDLPQQPSGSLDCGVFMVMYAECLSYGHKVIATEFDPNSLRTRYTALL</sequence>
<evidence type="ECO:0000313" key="5">
    <source>
        <dbReference type="EMBL" id="PHT36268.1"/>
    </source>
</evidence>
<gene>
    <name evidence="5" type="ORF">CQW23_23968</name>
</gene>
<proteinExistence type="inferred from homology"/>
<evidence type="ECO:0000256" key="3">
    <source>
        <dbReference type="ARBA" id="ARBA00022801"/>
    </source>
</evidence>
<feature type="domain" description="Ubiquitin-like protease family profile" evidence="4">
    <location>
        <begin position="254"/>
        <end position="311"/>
    </location>
</feature>
<dbReference type="EMBL" id="MLFT02000010">
    <property type="protein sequence ID" value="PHT36268.1"/>
    <property type="molecule type" value="Genomic_DNA"/>
</dbReference>
<evidence type="ECO:0000256" key="1">
    <source>
        <dbReference type="ARBA" id="ARBA00005234"/>
    </source>
</evidence>
<evidence type="ECO:0000313" key="6">
    <source>
        <dbReference type="Proteomes" id="UP000224567"/>
    </source>
</evidence>
<accession>A0A2G2VTG9</accession>
<reference evidence="5 6" key="1">
    <citation type="journal article" date="2017" name="Genome Biol.">
        <title>New reference genome sequences of hot pepper reveal the massive evolution of plant disease-resistance genes by retroduplication.</title>
        <authorList>
            <person name="Kim S."/>
            <person name="Park J."/>
            <person name="Yeom S.I."/>
            <person name="Kim Y.M."/>
            <person name="Seo E."/>
            <person name="Kim K.T."/>
            <person name="Kim M.S."/>
            <person name="Lee J.M."/>
            <person name="Cheong K."/>
            <person name="Shin H.S."/>
            <person name="Kim S.B."/>
            <person name="Han K."/>
            <person name="Lee J."/>
            <person name="Park M."/>
            <person name="Lee H.A."/>
            <person name="Lee H.Y."/>
            <person name="Lee Y."/>
            <person name="Oh S."/>
            <person name="Lee J.H."/>
            <person name="Choi E."/>
            <person name="Choi E."/>
            <person name="Lee S.E."/>
            <person name="Jeon J."/>
            <person name="Kim H."/>
            <person name="Choi G."/>
            <person name="Song H."/>
            <person name="Lee J."/>
            <person name="Lee S.C."/>
            <person name="Kwon J.K."/>
            <person name="Lee H.Y."/>
            <person name="Koo N."/>
            <person name="Hong Y."/>
            <person name="Kim R.W."/>
            <person name="Kang W.H."/>
            <person name="Huh J.H."/>
            <person name="Kang B.C."/>
            <person name="Yang T.J."/>
            <person name="Lee Y.H."/>
            <person name="Bennetzen J.L."/>
            <person name="Choi D."/>
        </authorList>
    </citation>
    <scope>NUCLEOTIDE SEQUENCE [LARGE SCALE GENOMIC DNA]</scope>
    <source>
        <strain evidence="6">cv. PBC81</strain>
    </source>
</reference>
<dbReference type="OrthoDB" id="1291327at2759"/>
<evidence type="ECO:0000259" key="4">
    <source>
        <dbReference type="Pfam" id="PF02902"/>
    </source>
</evidence>
<keyword evidence="6" id="KW-1185">Reference proteome</keyword>
<dbReference type="Gene3D" id="3.40.395.10">
    <property type="entry name" value="Adenoviral Proteinase, Chain A"/>
    <property type="match status" value="1"/>
</dbReference>
<comment type="caution">
    <text evidence="5">The sequence shown here is derived from an EMBL/GenBank/DDBJ whole genome shotgun (WGS) entry which is preliminary data.</text>
</comment>
<evidence type="ECO:0000256" key="2">
    <source>
        <dbReference type="ARBA" id="ARBA00022670"/>
    </source>
</evidence>
<dbReference type="Pfam" id="PF02902">
    <property type="entry name" value="Peptidase_C48"/>
    <property type="match status" value="1"/>
</dbReference>
<dbReference type="SUPFAM" id="SSF54001">
    <property type="entry name" value="Cysteine proteinases"/>
    <property type="match status" value="1"/>
</dbReference>
<keyword evidence="3" id="KW-0378">Hydrolase</keyword>
<dbReference type="GO" id="GO:0008234">
    <property type="term" value="F:cysteine-type peptidase activity"/>
    <property type="evidence" value="ECO:0007669"/>
    <property type="project" value="InterPro"/>
</dbReference>
<reference evidence="6" key="2">
    <citation type="journal article" date="2017" name="J. Anim. Genet.">
        <title>Multiple reference genome sequences of hot pepper reveal the massive evolution of plant disease resistance genes by retroduplication.</title>
        <authorList>
            <person name="Kim S."/>
            <person name="Park J."/>
            <person name="Yeom S.-I."/>
            <person name="Kim Y.-M."/>
            <person name="Seo E."/>
            <person name="Kim K.-T."/>
            <person name="Kim M.-S."/>
            <person name="Lee J.M."/>
            <person name="Cheong K."/>
            <person name="Shin H.-S."/>
            <person name="Kim S.-B."/>
            <person name="Han K."/>
            <person name="Lee J."/>
            <person name="Park M."/>
            <person name="Lee H.-A."/>
            <person name="Lee H.-Y."/>
            <person name="Lee Y."/>
            <person name="Oh S."/>
            <person name="Lee J.H."/>
            <person name="Choi E."/>
            <person name="Choi E."/>
            <person name="Lee S.E."/>
            <person name="Jeon J."/>
            <person name="Kim H."/>
            <person name="Choi G."/>
            <person name="Song H."/>
            <person name="Lee J."/>
            <person name="Lee S.-C."/>
            <person name="Kwon J.-K."/>
            <person name="Lee H.-Y."/>
            <person name="Koo N."/>
            <person name="Hong Y."/>
            <person name="Kim R.W."/>
            <person name="Kang W.-H."/>
            <person name="Huh J.H."/>
            <person name="Kang B.-C."/>
            <person name="Yang T.-J."/>
            <person name="Lee Y.-H."/>
            <person name="Bennetzen J.L."/>
            <person name="Choi D."/>
        </authorList>
    </citation>
    <scope>NUCLEOTIDE SEQUENCE [LARGE SCALE GENOMIC DNA]</scope>
    <source>
        <strain evidence="6">cv. PBC81</strain>
    </source>
</reference>
<name>A0A2G2VTG9_CAPBA</name>